<dbReference type="InterPro" id="IPR011993">
    <property type="entry name" value="PH-like_dom_sf"/>
</dbReference>
<evidence type="ECO:0000256" key="8">
    <source>
        <dbReference type="ARBA" id="ARBA00022999"/>
    </source>
</evidence>
<evidence type="ECO:0000256" key="11">
    <source>
        <dbReference type="PROSITE-ProRule" id="PRU00192"/>
    </source>
</evidence>
<dbReference type="SMART" id="SM00326">
    <property type="entry name" value="SH3"/>
    <property type="match status" value="2"/>
</dbReference>
<keyword evidence="8 10" id="KW-0727">SH2 domain</keyword>
<dbReference type="CDD" id="cd11980">
    <property type="entry name" value="SH3_VAV2_1"/>
    <property type="match status" value="1"/>
</dbReference>
<dbReference type="InterPro" id="IPR001715">
    <property type="entry name" value="CH_dom"/>
</dbReference>
<evidence type="ECO:0000259" key="14">
    <source>
        <dbReference type="PROSITE" id="PS50003"/>
    </source>
</evidence>
<dbReference type="InterPro" id="IPR035899">
    <property type="entry name" value="DBL_dom_sf"/>
</dbReference>
<dbReference type="SUPFAM" id="SSF55550">
    <property type="entry name" value="SH2 domain"/>
    <property type="match status" value="1"/>
</dbReference>
<reference evidence="18" key="1">
    <citation type="submission" date="2019-06" db="EMBL/GenBank/DDBJ databases">
        <authorList>
            <consortium name="Wellcome Sanger Institute Data Sharing"/>
        </authorList>
    </citation>
    <scope>NUCLEOTIDE SEQUENCE [LARGE SCALE GENOMIC DNA]</scope>
</reference>
<dbReference type="PROSITE" id="PS50001">
    <property type="entry name" value="SH2"/>
    <property type="match status" value="1"/>
</dbReference>
<dbReference type="Pfam" id="PF07653">
    <property type="entry name" value="SH3_2"/>
    <property type="match status" value="1"/>
</dbReference>
<dbReference type="PRINTS" id="PR00401">
    <property type="entry name" value="SH2DOMAIN"/>
</dbReference>
<dbReference type="CDD" id="cd20868">
    <property type="entry name" value="C1_VAV2"/>
    <property type="match status" value="1"/>
</dbReference>
<dbReference type="Pfam" id="PF00018">
    <property type="entry name" value="SH3_1"/>
    <property type="match status" value="1"/>
</dbReference>
<dbReference type="InterPro" id="IPR055251">
    <property type="entry name" value="SOS1_NGEF_PH"/>
</dbReference>
<dbReference type="CDD" id="cd21263">
    <property type="entry name" value="CH_VAV2"/>
    <property type="match status" value="1"/>
</dbReference>
<keyword evidence="19" id="KW-1185">Reference proteome</keyword>
<dbReference type="SMART" id="SM00325">
    <property type="entry name" value="RhoGEF"/>
    <property type="match status" value="1"/>
</dbReference>
<dbReference type="PROSITE" id="PS50003">
    <property type="entry name" value="PH_DOMAIN"/>
    <property type="match status" value="1"/>
</dbReference>
<feature type="domain" description="SH3" evidence="13">
    <location>
        <begin position="787"/>
        <end position="838"/>
    </location>
</feature>
<feature type="domain" description="PH" evidence="14">
    <location>
        <begin position="384"/>
        <end position="486"/>
    </location>
</feature>
<dbReference type="InterPro" id="IPR036860">
    <property type="entry name" value="SH2_dom_sf"/>
</dbReference>
<evidence type="ECO:0000259" key="15">
    <source>
        <dbReference type="PROSITE" id="PS50010"/>
    </source>
</evidence>
<keyword evidence="5" id="KW-0677">Repeat</keyword>
<feature type="domain" description="Calponin-homology (CH)" evidence="16">
    <location>
        <begin position="1"/>
        <end position="119"/>
    </location>
</feature>
<evidence type="ECO:0000256" key="3">
    <source>
        <dbReference type="ARBA" id="ARBA00022658"/>
    </source>
</evidence>
<evidence type="ECO:0000256" key="9">
    <source>
        <dbReference type="ARBA" id="ARBA00023288"/>
    </source>
</evidence>
<dbReference type="InterPro" id="IPR035880">
    <property type="entry name" value="VAV2_SH2"/>
</dbReference>
<dbReference type="InterPro" id="IPR000980">
    <property type="entry name" value="SH2"/>
</dbReference>
<evidence type="ECO:0000313" key="19">
    <source>
        <dbReference type="Proteomes" id="UP000472271"/>
    </source>
</evidence>
<dbReference type="SUPFAM" id="SSF48065">
    <property type="entry name" value="DBL homology domain (DH-domain)"/>
    <property type="match status" value="1"/>
</dbReference>
<dbReference type="InterPro" id="IPR000219">
    <property type="entry name" value="DH_dom"/>
</dbReference>
<evidence type="ECO:0000256" key="2">
    <source>
        <dbReference type="ARBA" id="ARBA00022553"/>
    </source>
</evidence>
<dbReference type="SMART" id="SM00033">
    <property type="entry name" value="CH"/>
    <property type="match status" value="1"/>
</dbReference>
<feature type="domain" description="Phorbol-ester/DAG-type" evidence="17">
    <location>
        <begin position="497"/>
        <end position="546"/>
    </location>
</feature>
<organism evidence="18 19">
    <name type="scientific">Sphaeramia orbicularis</name>
    <name type="common">orbiculate cardinalfish</name>
    <dbReference type="NCBI Taxonomy" id="375764"/>
    <lineage>
        <taxon>Eukaryota</taxon>
        <taxon>Metazoa</taxon>
        <taxon>Chordata</taxon>
        <taxon>Craniata</taxon>
        <taxon>Vertebrata</taxon>
        <taxon>Euteleostomi</taxon>
        <taxon>Actinopterygii</taxon>
        <taxon>Neopterygii</taxon>
        <taxon>Teleostei</taxon>
        <taxon>Neoteleostei</taxon>
        <taxon>Acanthomorphata</taxon>
        <taxon>Gobiaria</taxon>
        <taxon>Kurtiformes</taxon>
        <taxon>Apogonoidei</taxon>
        <taxon>Apogonidae</taxon>
        <taxon>Apogoninae</taxon>
        <taxon>Sphaeramia</taxon>
    </lineage>
</organism>
<evidence type="ECO:0000256" key="7">
    <source>
        <dbReference type="ARBA" id="ARBA00022833"/>
    </source>
</evidence>
<feature type="domain" description="DH" evidence="15">
    <location>
        <begin position="199"/>
        <end position="355"/>
    </location>
</feature>
<dbReference type="InterPro" id="IPR002219">
    <property type="entry name" value="PKC_DAG/PE"/>
</dbReference>
<dbReference type="InterPro" id="IPR035733">
    <property type="entry name" value="VAV2_SH3_1"/>
</dbReference>
<keyword evidence="3" id="KW-0344">Guanine-nucleotide releasing factor</keyword>
<dbReference type="SUPFAM" id="SSF50044">
    <property type="entry name" value="SH3-domain"/>
    <property type="match status" value="2"/>
</dbReference>
<dbReference type="InterPro" id="IPR022613">
    <property type="entry name" value="CH_CAMSAP_2"/>
</dbReference>
<dbReference type="FunFam" id="3.30.60.20:FF:000015">
    <property type="entry name" value="Vav guanine nucleotide exchange factor 1"/>
    <property type="match status" value="1"/>
</dbReference>
<feature type="domain" description="SH3" evidence="13">
    <location>
        <begin position="556"/>
        <end position="622"/>
    </location>
</feature>
<dbReference type="SMART" id="SM00233">
    <property type="entry name" value="PH"/>
    <property type="match status" value="1"/>
</dbReference>
<dbReference type="Proteomes" id="UP000472271">
    <property type="component" value="Chromosome 12"/>
</dbReference>
<evidence type="ECO:0000256" key="5">
    <source>
        <dbReference type="ARBA" id="ARBA00022737"/>
    </source>
</evidence>
<dbReference type="InterPro" id="IPR036872">
    <property type="entry name" value="CH_dom_sf"/>
</dbReference>
<dbReference type="GO" id="GO:0008270">
    <property type="term" value="F:zinc ion binding"/>
    <property type="evidence" value="ECO:0007669"/>
    <property type="project" value="UniProtKB-KW"/>
</dbReference>
<dbReference type="Gene3D" id="3.30.60.20">
    <property type="match status" value="1"/>
</dbReference>
<sequence length="838" mass="97184">MEEWRQCGRWLIDCKVLPPNHRVVWPSAAVFDLAQALRDGVLLCQMLHNLSPGSVDLKEINFRPQMSQFLCLKNIRTFLKVCHDKFGLRNSELFDPFDLFDVRDFGKVISALSRISHHSIAQIKGIRPFPSEDTALNEDDVYRSLEELADEHDLGEDDIYDCVPCEDDGDDIYEDIIKVEVRQPMKMGMTEDDKRNCCLVEIQETEAKYYKTLEDIEKHEFRFVDVIKVHFALLRAIDLNMVSGGSGLGKIFLDFKERLLIYGQYCSHMENAQKTLDELIATREDVKIKVEECTMKVQEGKFKLQDLLVVPMQRVLKYHLLLKELLSHSADRPERQQLKEALEAMQDLAMYINEVKRDNETLKKISEFQSSIENLQVRLEEYGRPKIDGELKVCSIVNRTKQDRYIFLFDKVVIVCKRKGYSYELKEIIELQSYKMSDDPMNNRDMKKWSYGFYLIHLQGKQGFQFFCKTEETKRKWMEQFEMAMSNIKPERATANQHNFQMHTFDKNTNCRACKMLLRGIFYQGYYCSRCGTGAHKECLEVITICKIKHHSQQPGGGPKMVAVRNYHGTPAPPGKTPLCFQTGDFIELLKGDPDTTWWEGKLIQTQKSGFFPSSCVKPCLDPKPFPSIRQPSRDMDYYGYPWFAGNMERQQADNLLKSHSSGTYLIRERTAEAERFAISIKFNDEVKHIKVIEKDSWIHITEAKKFESLLELVEYYQSHSLKESFKLLDTTLRYPYKSRERSLTRASTRSPAATCASYNFSFLSPQGLNFSSSQSSAPFWSVFTPRVVSTAVARYNFAARDMRELSLREGDIVKIYSKIGGDQGWWKGEANGRVSQK</sequence>
<dbReference type="SMART" id="SM00252">
    <property type="entry name" value="SH2"/>
    <property type="match status" value="1"/>
</dbReference>
<evidence type="ECO:0000259" key="12">
    <source>
        <dbReference type="PROSITE" id="PS50001"/>
    </source>
</evidence>
<accession>A0A673C5Q7</accession>
<evidence type="ECO:0000259" key="16">
    <source>
        <dbReference type="PROSITE" id="PS50021"/>
    </source>
</evidence>
<dbReference type="GO" id="GO:0035556">
    <property type="term" value="P:intracellular signal transduction"/>
    <property type="evidence" value="ECO:0007669"/>
    <property type="project" value="InterPro"/>
</dbReference>
<dbReference type="Gene3D" id="2.30.30.40">
    <property type="entry name" value="SH3 Domains"/>
    <property type="match status" value="2"/>
</dbReference>
<dbReference type="PROSITE" id="PS00741">
    <property type="entry name" value="DH_1"/>
    <property type="match status" value="1"/>
</dbReference>
<evidence type="ECO:0000256" key="4">
    <source>
        <dbReference type="ARBA" id="ARBA00022723"/>
    </source>
</evidence>
<dbReference type="InterPro" id="IPR001331">
    <property type="entry name" value="GDS_CDC24_CS"/>
</dbReference>
<keyword evidence="6" id="KW-0863">Zinc-finger</keyword>
<gene>
    <name evidence="18" type="primary">vav2</name>
</gene>
<evidence type="ECO:0000313" key="18">
    <source>
        <dbReference type="Ensembl" id="ENSSORP00005049320.1"/>
    </source>
</evidence>
<dbReference type="CDD" id="cd10406">
    <property type="entry name" value="SH2_Vav2"/>
    <property type="match status" value="1"/>
</dbReference>
<reference evidence="18" key="2">
    <citation type="submission" date="2025-08" db="UniProtKB">
        <authorList>
            <consortium name="Ensembl"/>
        </authorList>
    </citation>
    <scope>IDENTIFICATION</scope>
</reference>
<dbReference type="GO" id="GO:0016477">
    <property type="term" value="P:cell migration"/>
    <property type="evidence" value="ECO:0007669"/>
    <property type="project" value="TreeGrafter"/>
</dbReference>
<dbReference type="Pfam" id="PF22697">
    <property type="entry name" value="SOS1_NGEF_PH"/>
    <property type="match status" value="1"/>
</dbReference>
<dbReference type="PROSITE" id="PS50010">
    <property type="entry name" value="DH_2"/>
    <property type="match status" value="1"/>
</dbReference>
<dbReference type="FunFam" id="1.10.418.10:FF:000019">
    <property type="entry name" value="Vav guanine nucleotide exchange factor 2"/>
    <property type="match status" value="1"/>
</dbReference>
<reference evidence="18" key="3">
    <citation type="submission" date="2025-09" db="UniProtKB">
        <authorList>
            <consortium name="Ensembl"/>
        </authorList>
    </citation>
    <scope>IDENTIFICATION</scope>
</reference>
<keyword evidence="2" id="KW-0597">Phosphoprotein</keyword>
<dbReference type="PROSITE" id="PS00479">
    <property type="entry name" value="ZF_DAG_PE_1"/>
    <property type="match status" value="1"/>
</dbReference>
<dbReference type="InterPro" id="IPR001452">
    <property type="entry name" value="SH3_domain"/>
</dbReference>
<evidence type="ECO:0000256" key="6">
    <source>
        <dbReference type="ARBA" id="ARBA00022771"/>
    </source>
</evidence>
<evidence type="ECO:0000256" key="10">
    <source>
        <dbReference type="PROSITE-ProRule" id="PRU00191"/>
    </source>
</evidence>
<evidence type="ECO:0000259" key="13">
    <source>
        <dbReference type="PROSITE" id="PS50002"/>
    </source>
</evidence>
<dbReference type="Gene3D" id="3.30.505.10">
    <property type="entry name" value="SH2 domain"/>
    <property type="match status" value="1"/>
</dbReference>
<dbReference type="Gene3D" id="1.10.418.10">
    <property type="entry name" value="Calponin-like domain"/>
    <property type="match status" value="1"/>
</dbReference>
<dbReference type="CDD" id="cd00160">
    <property type="entry name" value="RhoGEF"/>
    <property type="match status" value="1"/>
</dbReference>
<name>A0A673C5Q7_9TELE</name>
<dbReference type="Gene3D" id="2.30.29.30">
    <property type="entry name" value="Pleckstrin-homology domain (PH domain)/Phosphotyrosine-binding domain (PTB)"/>
    <property type="match status" value="1"/>
</dbReference>
<dbReference type="InterPro" id="IPR036028">
    <property type="entry name" value="SH3-like_dom_sf"/>
</dbReference>
<dbReference type="Pfam" id="PF00017">
    <property type="entry name" value="SH2"/>
    <property type="match status" value="1"/>
</dbReference>
<dbReference type="InterPro" id="IPR035732">
    <property type="entry name" value="VAV2_SH3_2"/>
</dbReference>
<dbReference type="FunFam" id="2.30.29.30:FF:000050">
    <property type="entry name" value="Vav guanine nucleotide exchange factor 2"/>
    <property type="match status" value="1"/>
</dbReference>
<dbReference type="PANTHER" id="PTHR45818">
    <property type="entry name" value="PROTEIN VAV"/>
    <property type="match status" value="1"/>
</dbReference>
<dbReference type="FunFam" id="3.30.505.10:FF:000024">
    <property type="entry name" value="Vav guanine nucleotide exchange factor 2"/>
    <property type="match status" value="1"/>
</dbReference>
<dbReference type="CDD" id="cd11977">
    <property type="entry name" value="SH3_VAV2_2"/>
    <property type="match status" value="1"/>
</dbReference>
<keyword evidence="1 11" id="KW-0728">SH3 domain</keyword>
<dbReference type="InterPro" id="IPR037832">
    <property type="entry name" value="PH_Vav"/>
</dbReference>
<dbReference type="PROSITE" id="PS50002">
    <property type="entry name" value="SH3"/>
    <property type="match status" value="2"/>
</dbReference>
<dbReference type="Pfam" id="PF11971">
    <property type="entry name" value="CAMSAP_CH"/>
    <property type="match status" value="1"/>
</dbReference>
<dbReference type="Gene3D" id="1.20.900.10">
    <property type="entry name" value="Dbl homology (DH) domain"/>
    <property type="match status" value="1"/>
</dbReference>
<dbReference type="CDD" id="cd01223">
    <property type="entry name" value="PH_Vav"/>
    <property type="match status" value="1"/>
</dbReference>
<evidence type="ECO:0000256" key="1">
    <source>
        <dbReference type="ARBA" id="ARBA00022443"/>
    </source>
</evidence>
<feature type="domain" description="SH2" evidence="12">
    <location>
        <begin position="643"/>
        <end position="737"/>
    </location>
</feature>
<dbReference type="GO" id="GO:0005085">
    <property type="term" value="F:guanyl-nucleotide exchange factor activity"/>
    <property type="evidence" value="ECO:0007669"/>
    <property type="project" value="UniProtKB-KW"/>
</dbReference>
<keyword evidence="4" id="KW-0479">Metal-binding</keyword>
<proteinExistence type="predicted"/>
<dbReference type="InterPro" id="IPR001849">
    <property type="entry name" value="PH_domain"/>
</dbReference>
<dbReference type="SMART" id="SM00109">
    <property type="entry name" value="C1"/>
    <property type="match status" value="1"/>
</dbReference>
<dbReference type="Ensembl" id="ENSSORT00005050521.1">
    <property type="protein sequence ID" value="ENSSORP00005049320.1"/>
    <property type="gene ID" value="ENSSORG00005022271.1"/>
</dbReference>
<dbReference type="AlphaFoldDB" id="A0A673C5Q7"/>
<dbReference type="PROSITE" id="PS50021">
    <property type="entry name" value="CH"/>
    <property type="match status" value="1"/>
</dbReference>
<keyword evidence="7" id="KW-0862">Zinc</keyword>
<dbReference type="Pfam" id="PF00621">
    <property type="entry name" value="RhoGEF"/>
    <property type="match status" value="1"/>
</dbReference>
<dbReference type="PROSITE" id="PS50081">
    <property type="entry name" value="ZF_DAG_PE_2"/>
    <property type="match status" value="1"/>
</dbReference>
<evidence type="ECO:0000259" key="17">
    <source>
        <dbReference type="PROSITE" id="PS50081"/>
    </source>
</evidence>
<dbReference type="SUPFAM" id="SSF50729">
    <property type="entry name" value="PH domain-like"/>
    <property type="match status" value="1"/>
</dbReference>
<keyword evidence="9" id="KW-0449">Lipoprotein</keyword>
<dbReference type="PANTHER" id="PTHR45818:SF4">
    <property type="entry name" value="GUANINE NUCLEOTIDE EXCHANGE FACTOR VAV2"/>
    <property type="match status" value="1"/>
</dbReference>
<dbReference type="Pfam" id="PF00130">
    <property type="entry name" value="C1_1"/>
    <property type="match status" value="1"/>
</dbReference>
<dbReference type="SUPFAM" id="SSF47576">
    <property type="entry name" value="Calponin-homology domain, CH-domain"/>
    <property type="match status" value="1"/>
</dbReference>
<dbReference type="GO" id="GO:0005737">
    <property type="term" value="C:cytoplasm"/>
    <property type="evidence" value="ECO:0007669"/>
    <property type="project" value="TreeGrafter"/>
</dbReference>
<protein>
    <submittedName>
        <fullName evidence="18">Vav 2 guanine nucleotide exchange factor</fullName>
    </submittedName>
</protein>